<dbReference type="Pfam" id="PF00082">
    <property type="entry name" value="Peptidase_S8"/>
    <property type="match status" value="1"/>
</dbReference>
<dbReference type="EMBL" id="CP000230">
    <property type="protein sequence ID" value="ABC22767.1"/>
    <property type="molecule type" value="Genomic_DNA"/>
</dbReference>
<reference evidence="7 8" key="1">
    <citation type="journal article" date="2011" name="Stand. Genomic Sci.">
        <title>Complete genome sequence of Rhodospirillum rubrum type strain (S1).</title>
        <authorList>
            <person name="Munk A.C."/>
            <person name="Copeland A."/>
            <person name="Lucas S."/>
            <person name="Lapidus A."/>
            <person name="Del Rio T.G."/>
            <person name="Barry K."/>
            <person name="Detter J.C."/>
            <person name="Hammon N."/>
            <person name="Israni S."/>
            <person name="Pitluck S."/>
            <person name="Brettin T."/>
            <person name="Bruce D."/>
            <person name="Han C."/>
            <person name="Tapia R."/>
            <person name="Gilna P."/>
            <person name="Schmutz J."/>
            <person name="Larimer F."/>
            <person name="Land M."/>
            <person name="Kyrpides N.C."/>
            <person name="Mavromatis K."/>
            <person name="Richardson P."/>
            <person name="Rohde M."/>
            <person name="Goker M."/>
            <person name="Klenk H.P."/>
            <person name="Zhang Y."/>
            <person name="Roberts G.P."/>
            <person name="Reslewic S."/>
            <person name="Schwartz D.C."/>
        </authorList>
    </citation>
    <scope>NUCLEOTIDE SEQUENCE [LARGE SCALE GENOMIC DNA]</scope>
    <source>
        <strain evidence="8">ATCC 11170 / ATH 1.1.1 / DSM 467 / LMG 4362 / NCIMB 8255 / S1</strain>
    </source>
</reference>
<dbReference type="HOGENOM" id="CLU_023237_0_0_5"/>
<evidence type="ECO:0000256" key="3">
    <source>
        <dbReference type="ARBA" id="ARBA00022801"/>
    </source>
</evidence>
<dbReference type="Proteomes" id="UP000001929">
    <property type="component" value="Chromosome"/>
</dbReference>
<evidence type="ECO:0000259" key="6">
    <source>
        <dbReference type="Pfam" id="PF00082"/>
    </source>
</evidence>
<evidence type="ECO:0000256" key="1">
    <source>
        <dbReference type="ARBA" id="ARBA00011073"/>
    </source>
</evidence>
<keyword evidence="4 5" id="KW-0720">Serine protease</keyword>
<comment type="similarity">
    <text evidence="1 5">Belongs to the peptidase S8 family.</text>
</comment>
<organism evidence="7 8">
    <name type="scientific">Rhodospirillum rubrum (strain ATCC 11170 / ATH 1.1.1 / DSM 467 / LMG 4362 / NCIMB 8255 / S1)</name>
    <dbReference type="NCBI Taxonomy" id="269796"/>
    <lineage>
        <taxon>Bacteria</taxon>
        <taxon>Pseudomonadati</taxon>
        <taxon>Pseudomonadota</taxon>
        <taxon>Alphaproteobacteria</taxon>
        <taxon>Rhodospirillales</taxon>
        <taxon>Rhodospirillaceae</taxon>
        <taxon>Rhodospirillum</taxon>
    </lineage>
</organism>
<sequence>MAPSLLFEAVLAQPGQGVGRACALLCALGAEVLLPGAVSISLRCSKALADRLGPDRLIQADAVVRKRYDLAQDQPWLCSDGPDPTLMRVALPALAEGVSGFVRIPPCAAQPPLPGRPIHAPRPPLSPLPPDVPYFHLQAPEDLSALLGARDLHQRGETGRGVRVAVVDSGFYAHPWFGSRDLGVRVLLAPGARAPACDEIGHGTMVCAALLSLAPGAQVTLVKQNGDDEVFVAFKLALSLSPDIVQNTWGYSLAEGRLGAAEDLIAATLEDAIARGILVVFAGGNGGLLYPSQRPEVLAIGGVFQGEDGARQAASYASGYLSKLFPGRRLPDFCALVGMAPMGVYLAMPTQPGGQIDRAFAQQPYPEGDDTPPTDGWVVISGTSAASAQVSGLLALLRARAPGLSQERARALLAKTARAVHHGASAQGNPAGPGQPNVATGYGLVDAQAAFEALPSVIDTIPP</sequence>
<dbReference type="PROSITE" id="PS51892">
    <property type="entry name" value="SUBTILASE"/>
    <property type="match status" value="1"/>
</dbReference>
<keyword evidence="2 5" id="KW-0645">Protease</keyword>
<dbReference type="GO" id="GO:0004252">
    <property type="term" value="F:serine-type endopeptidase activity"/>
    <property type="evidence" value="ECO:0007669"/>
    <property type="project" value="UniProtKB-UniRule"/>
</dbReference>
<dbReference type="Gene3D" id="3.40.50.200">
    <property type="entry name" value="Peptidase S8/S53 domain"/>
    <property type="match status" value="1"/>
</dbReference>
<feature type="active site" description="Charge relay system" evidence="5">
    <location>
        <position position="168"/>
    </location>
</feature>
<evidence type="ECO:0000256" key="2">
    <source>
        <dbReference type="ARBA" id="ARBA00022670"/>
    </source>
</evidence>
<evidence type="ECO:0000256" key="5">
    <source>
        <dbReference type="PROSITE-ProRule" id="PRU01240"/>
    </source>
</evidence>
<dbReference type="RefSeq" id="WP_011389720.1">
    <property type="nucleotide sequence ID" value="NC_007643.1"/>
</dbReference>
<dbReference type="InterPro" id="IPR000209">
    <property type="entry name" value="Peptidase_S8/S53_dom"/>
</dbReference>
<dbReference type="STRING" id="269796.Rru_A1967"/>
<dbReference type="InterPro" id="IPR015500">
    <property type="entry name" value="Peptidase_S8_subtilisin-rel"/>
</dbReference>
<dbReference type="SUPFAM" id="SSF52743">
    <property type="entry name" value="Subtilisin-like"/>
    <property type="match status" value="1"/>
</dbReference>
<evidence type="ECO:0000256" key="4">
    <source>
        <dbReference type="ARBA" id="ARBA00022825"/>
    </source>
</evidence>
<dbReference type="PRINTS" id="PR00723">
    <property type="entry name" value="SUBTILISIN"/>
</dbReference>
<accession>Q2RSX8</accession>
<feature type="active site" description="Charge relay system" evidence="5">
    <location>
        <position position="384"/>
    </location>
</feature>
<evidence type="ECO:0000313" key="8">
    <source>
        <dbReference type="Proteomes" id="UP000001929"/>
    </source>
</evidence>
<dbReference type="InterPro" id="IPR023827">
    <property type="entry name" value="Peptidase_S8_Asp-AS"/>
</dbReference>
<name>Q2RSX8_RHORT</name>
<dbReference type="GO" id="GO:0006508">
    <property type="term" value="P:proteolysis"/>
    <property type="evidence" value="ECO:0007669"/>
    <property type="project" value="UniProtKB-KW"/>
</dbReference>
<dbReference type="EnsemblBacteria" id="ABC22767">
    <property type="protein sequence ID" value="ABC22767"/>
    <property type="gene ID" value="Rru_A1967"/>
</dbReference>
<dbReference type="InterPro" id="IPR036852">
    <property type="entry name" value="Peptidase_S8/S53_dom_sf"/>
</dbReference>
<proteinExistence type="inferred from homology"/>
<dbReference type="InterPro" id="IPR051048">
    <property type="entry name" value="Peptidase_S8/S53_subtilisin"/>
</dbReference>
<gene>
    <name evidence="7" type="ordered locus">Rru_A1967</name>
</gene>
<protein>
    <submittedName>
        <fullName evidence="7">Peptidase S8 and S53, subtilisin, kexin, sedolisin</fullName>
    </submittedName>
</protein>
<evidence type="ECO:0000313" key="7">
    <source>
        <dbReference type="EMBL" id="ABC22767.1"/>
    </source>
</evidence>
<dbReference type="PATRIC" id="fig|269796.9.peg.2051"/>
<dbReference type="PANTHER" id="PTHR43399:SF4">
    <property type="entry name" value="CELL WALL-ASSOCIATED PROTEASE"/>
    <property type="match status" value="1"/>
</dbReference>
<dbReference type="PROSITE" id="PS00136">
    <property type="entry name" value="SUBTILASE_ASP"/>
    <property type="match status" value="1"/>
</dbReference>
<feature type="domain" description="Peptidase S8/S53" evidence="6">
    <location>
        <begin position="159"/>
        <end position="429"/>
    </location>
</feature>
<keyword evidence="8" id="KW-1185">Reference proteome</keyword>
<dbReference type="PANTHER" id="PTHR43399">
    <property type="entry name" value="SUBTILISIN-RELATED"/>
    <property type="match status" value="1"/>
</dbReference>
<feature type="active site" description="Charge relay system" evidence="5">
    <location>
        <position position="202"/>
    </location>
</feature>
<keyword evidence="3 5" id="KW-0378">Hydrolase</keyword>
<dbReference type="KEGG" id="rru:Rru_A1967"/>
<dbReference type="PhylomeDB" id="Q2RSX8"/>
<dbReference type="AlphaFoldDB" id="Q2RSX8"/>
<dbReference type="CDD" id="cd07494">
    <property type="entry name" value="Peptidases_S8_10"/>
    <property type="match status" value="1"/>
</dbReference>
<dbReference type="eggNOG" id="COG4934">
    <property type="taxonomic scope" value="Bacteria"/>
</dbReference>